<dbReference type="Proteomes" id="UP000321598">
    <property type="component" value="Unassembled WGS sequence"/>
</dbReference>
<organism evidence="3 4">
    <name type="scientific">Staphylococcus arlettae</name>
    <dbReference type="NCBI Taxonomy" id="29378"/>
    <lineage>
        <taxon>Bacteria</taxon>
        <taxon>Bacillati</taxon>
        <taxon>Bacillota</taxon>
        <taxon>Bacilli</taxon>
        <taxon>Bacillales</taxon>
        <taxon>Staphylococcaceae</taxon>
        <taxon>Staphylococcus</taxon>
    </lineage>
</organism>
<keyword evidence="5" id="KW-1185">Reference proteome</keyword>
<gene>
    <name evidence="3" type="ORF">NCTC12413_02098</name>
    <name evidence="2" type="ORF">SAR03_06310</name>
</gene>
<dbReference type="AlphaFoldDB" id="A0A2T7BVB5"/>
<evidence type="ECO:0000313" key="5">
    <source>
        <dbReference type="Proteomes" id="UP000321598"/>
    </source>
</evidence>
<proteinExistence type="predicted"/>
<evidence type="ECO:0000313" key="2">
    <source>
        <dbReference type="EMBL" id="GEP99593.1"/>
    </source>
</evidence>
<sequence length="70" mass="8033">MANLLMYLAFVLFFVLIILIVLSEIFTMTPAGKIFVTMLMIVLIIGIVVSYQKGSDMRKHEIDPIEYHKV</sequence>
<dbReference type="Proteomes" id="UP000254956">
    <property type="component" value="Unassembled WGS sequence"/>
</dbReference>
<reference evidence="3 4" key="1">
    <citation type="submission" date="2018-06" db="EMBL/GenBank/DDBJ databases">
        <authorList>
            <consortium name="Pathogen Informatics"/>
            <person name="Doyle S."/>
        </authorList>
    </citation>
    <scope>NUCLEOTIDE SEQUENCE [LARGE SCALE GENOMIC DNA]</scope>
    <source>
        <strain evidence="3 4">NCTC12413</strain>
    </source>
</reference>
<protein>
    <submittedName>
        <fullName evidence="3">Uncharacterized protein</fullName>
    </submittedName>
</protein>
<dbReference type="STRING" id="1212545.SARL_05440"/>
<accession>A0A2T7BVB5</accession>
<keyword evidence="1" id="KW-0812">Transmembrane</keyword>
<feature type="transmembrane region" description="Helical" evidence="1">
    <location>
        <begin position="33"/>
        <end position="51"/>
    </location>
</feature>
<evidence type="ECO:0000313" key="3">
    <source>
        <dbReference type="EMBL" id="SUJ23093.1"/>
    </source>
</evidence>
<keyword evidence="1" id="KW-1133">Transmembrane helix</keyword>
<name>A0A2T7BVB5_9STAP</name>
<dbReference type="EMBL" id="BKAV01000003">
    <property type="protein sequence ID" value="GEP99593.1"/>
    <property type="molecule type" value="Genomic_DNA"/>
</dbReference>
<dbReference type="EMBL" id="UGZE01000001">
    <property type="protein sequence ID" value="SUJ23093.1"/>
    <property type="molecule type" value="Genomic_DNA"/>
</dbReference>
<reference evidence="2 5" key="2">
    <citation type="submission" date="2019-07" db="EMBL/GenBank/DDBJ databases">
        <title>Whole genome shotgun sequence of Staphylococcus arlettae NBRC 109765.</title>
        <authorList>
            <person name="Hosoyama A."/>
            <person name="Uohara A."/>
            <person name="Ohji S."/>
            <person name="Ichikawa N."/>
        </authorList>
    </citation>
    <scope>NUCLEOTIDE SEQUENCE [LARGE SCALE GENOMIC DNA]</scope>
    <source>
        <strain evidence="2 5">NBRC 109765</strain>
    </source>
</reference>
<evidence type="ECO:0000313" key="4">
    <source>
        <dbReference type="Proteomes" id="UP000254956"/>
    </source>
</evidence>
<evidence type="ECO:0000256" key="1">
    <source>
        <dbReference type="SAM" id="Phobius"/>
    </source>
</evidence>
<keyword evidence="1" id="KW-0472">Membrane</keyword>